<dbReference type="Proteomes" id="UP001056978">
    <property type="component" value="Chromosome 14"/>
</dbReference>
<reference evidence="1" key="1">
    <citation type="submission" date="2022-06" db="EMBL/GenBank/DDBJ databases">
        <title>The First Complete Genome of the Simian Malaria Parasite Plasmodium brasilianum.</title>
        <authorList>
            <person name="Bajic M."/>
            <person name="Ravishankar S."/>
        </authorList>
    </citation>
    <scope>NUCLEOTIDE SEQUENCE</scope>
    <source>
        <strain evidence="1">Bolivian I</strain>
    </source>
</reference>
<protein>
    <submittedName>
        <fullName evidence="1">Uncharacterized protein</fullName>
    </submittedName>
</protein>
<keyword evidence="2" id="KW-1185">Reference proteome</keyword>
<comment type="caution">
    <text evidence="1">The sequence shown here is derived from an EMBL/GenBank/DDBJ whole genome shotgun (WGS) entry which is preliminary data.</text>
</comment>
<sequence length="1250" mass="146912">MISDKKKIYNEDGLRYLKVYANILFKYTVEEKEKVSVELALLSEKIKNGKRLIKINIDLIVIIFFFIVLYTSNSIVNTKNFQNYIYNNINESKTYSESFYKSLSDEIKKINNDFSYATREKDYTLFKNIHSKFELSSWVKNTFTEKVSYPNFLNSNILFGNCWRITMRLYKKNGEDILRNIYKYKKIYEIYPDSIFSNDIEDARNVNSLYFDKKWNYLFSYEKSYKKIGGLYQIICEKDYDKIQEQLSQGTNIYSADFPYFIPAIILTNYNVSSVALDFLLFNPVLNMISYNVLKFAFLPNAKTYKEIVTMAASYNQFSIYFILSLAIFLLIFFIYVLTNIRKLAMLASYEEGKHKMHALHSLGDVKAVADLLQEVNFTISIIELIKSILISITIVTFTLSCFVFLKRFGLLIKKYSNVEKNIKKDFLYPFFIIIAIILGCLAIFSLFSYKLFHISENVNSSMLYVFIFNVCIIFANFQGFNISSIVSEETTLSYFYSIPALFFIVTVSFSFIFFLAIKSFIKRNQKIYDAFIYQYGTKLLRHNNKYKKNKGNKIESGQDDDTIYDEGKVRKGKSFVRECSTEEKKKKTSRLNSTELIVHSHEQIDEQYEKDRSDNTQKYTGEMVSNGSGSRSSRSSGSNSSISGGVHSLYNSDDLNISNESNVYEVDPDELDNKDLCYNDILDICEKSNGNEDIRNVEKEKNNNEKKEKKKALFRIEKIFNKFLNLNDFLPLSFKKKKLILRIYNNHKKKSVGIIFSIFVYTTLLIFIMLFLINDYKKIRESDNLLKYQLENIDSSPRSSIYTKMIFHHLRKNINVNIKKGNFNFNEIKNKSDVIKWLNNSFISFLQNSPTAVGNDVHNYETFKWMDIFSIRGEEIKVNITFREKINSSNNALICDRARKNCYINIKNERLILQSKLDDIALLINNSVERIEISFILFDKNDLHSVLVTIHFVFTSSGYISKNIYFGHLFFKSFNISYFKGVVINLLFITILFSLFIVIYIYLITNFRDFYNIFLSVLSKNFVHLPMNKWQSNKLNSNMGELQNLENVNNINSHNYVNNYVSTSNYLAANNFDSTNYGFYGNYGNIHMNNKTEKSSRISLLFKMKIYLTYICEYDILNLLIFAAHFIIVVLCNEQWKYLNEEIKQFAHKETHNILQYFEIFRDQLRNKEDITQILKKESDNLKENVHLLRTDLRKIQLQWKFRSKLLSSSEAYIQKINSQICMNEEIVTANKNRISSFKQYLQQVKSDL</sequence>
<accession>A0ACB9Y0P4</accession>
<dbReference type="EMBL" id="CM043782">
    <property type="protein sequence ID" value="KAI4834699.1"/>
    <property type="molecule type" value="Genomic_DNA"/>
</dbReference>
<organism evidence="1 2">
    <name type="scientific">Plasmodium brasilianum</name>
    <dbReference type="NCBI Taxonomy" id="5824"/>
    <lineage>
        <taxon>Eukaryota</taxon>
        <taxon>Sar</taxon>
        <taxon>Alveolata</taxon>
        <taxon>Apicomplexa</taxon>
        <taxon>Aconoidasida</taxon>
        <taxon>Haemosporida</taxon>
        <taxon>Plasmodiidae</taxon>
        <taxon>Plasmodium</taxon>
        <taxon>Plasmodium (Plasmodium)</taxon>
    </lineage>
</organism>
<gene>
    <name evidence="1" type="ORF">MKS88_005374</name>
</gene>
<evidence type="ECO:0000313" key="1">
    <source>
        <dbReference type="EMBL" id="KAI4834699.1"/>
    </source>
</evidence>
<name>A0ACB9Y0P4_PLABR</name>
<proteinExistence type="predicted"/>
<evidence type="ECO:0000313" key="2">
    <source>
        <dbReference type="Proteomes" id="UP001056978"/>
    </source>
</evidence>